<keyword evidence="3 12" id="KW-0813">Transport</keyword>
<proteinExistence type="inferred from homology"/>
<keyword evidence="9 12" id="KW-0496">Mitochondrion</keyword>
<evidence type="ECO:0000256" key="8">
    <source>
        <dbReference type="ARBA" id="ARBA00023065"/>
    </source>
</evidence>
<comment type="subcellular location">
    <subcellularLocation>
        <location evidence="1 12">Mitochondrion membrane</location>
        <topology evidence="1 12">Single-pass membrane protein</topology>
    </subcellularLocation>
</comment>
<keyword evidence="10 13" id="KW-0472">Membrane</keyword>
<keyword evidence="8 12" id="KW-0406">Ion transport</keyword>
<dbReference type="GO" id="GO:0015986">
    <property type="term" value="P:proton motive force-driven ATP synthesis"/>
    <property type="evidence" value="ECO:0007669"/>
    <property type="project" value="InterPro"/>
</dbReference>
<evidence type="ECO:0000256" key="12">
    <source>
        <dbReference type="RuleBase" id="RU003661"/>
    </source>
</evidence>
<keyword evidence="4 12" id="KW-0138">CF(0)</keyword>
<keyword evidence="7 13" id="KW-1133">Transmembrane helix</keyword>
<dbReference type="Pfam" id="PF00895">
    <property type="entry name" value="ATP-synt_8"/>
    <property type="match status" value="1"/>
</dbReference>
<evidence type="ECO:0000256" key="5">
    <source>
        <dbReference type="ARBA" id="ARBA00022692"/>
    </source>
</evidence>
<sequence>MPQLNPSPWLLVAISTWMCLPIMMFSLHYFLPMILKTNLTLTNNSNSDSWNWPW</sequence>
<evidence type="ECO:0000313" key="14">
    <source>
        <dbReference type="EMBL" id="BAX30182.1"/>
    </source>
</evidence>
<evidence type="ECO:0000256" key="4">
    <source>
        <dbReference type="ARBA" id="ARBA00022547"/>
    </source>
</evidence>
<keyword evidence="11" id="KW-0066">ATP synthesis</keyword>
<accession>A0A2Z5RG72</accession>
<evidence type="ECO:0000256" key="9">
    <source>
        <dbReference type="ARBA" id="ARBA00023128"/>
    </source>
</evidence>
<organism evidence="14">
    <name type="scientific">Eptatretus atami</name>
    <dbReference type="NCBI Taxonomy" id="50612"/>
    <lineage>
        <taxon>Eukaryota</taxon>
        <taxon>Metazoa</taxon>
        <taxon>Chordata</taxon>
        <taxon>Craniata</taxon>
        <taxon>Vertebrata</taxon>
        <taxon>Cyclostomata</taxon>
        <taxon>Myxini</taxon>
        <taxon>Myxiniformes</taxon>
        <taxon>Myxinidae</taxon>
        <taxon>Eptatretinae</taxon>
        <taxon>Eptatretus</taxon>
    </lineage>
</organism>
<geneLocation type="mitochondrion" evidence="14"/>
<dbReference type="InterPro" id="IPR001421">
    <property type="entry name" value="ATP8_metazoa"/>
</dbReference>
<evidence type="ECO:0000256" key="1">
    <source>
        <dbReference type="ARBA" id="ARBA00004304"/>
    </source>
</evidence>
<comment type="similarity">
    <text evidence="2 12">Belongs to the ATPase protein 8 family.</text>
</comment>
<evidence type="ECO:0000256" key="3">
    <source>
        <dbReference type="ARBA" id="ARBA00022448"/>
    </source>
</evidence>
<evidence type="ECO:0000256" key="11">
    <source>
        <dbReference type="ARBA" id="ARBA00023310"/>
    </source>
</evidence>
<evidence type="ECO:0000256" key="7">
    <source>
        <dbReference type="ARBA" id="ARBA00022989"/>
    </source>
</evidence>
<reference evidence="14" key="1">
    <citation type="journal article" date="2017" name="Mol. Phylogenet. Evol.">
        <title>Evolution of the RH gene family in vertebrates revealed by brown hagfish (Eptatretus atami) genome sequences.</title>
        <authorList>
            <person name="Suzuki A."/>
            <person name="Komata H."/>
            <person name="Iwashita S."/>
            <person name="Seto S."/>
            <person name="Ikeya H."/>
            <person name="Tabata M."/>
            <person name="Kitano T."/>
        </authorList>
    </citation>
    <scope>NUCLEOTIDE SEQUENCE</scope>
    <source>
        <strain evidence="14">KN1</strain>
    </source>
</reference>
<name>A0A2Z5RG72_9VERT</name>
<dbReference type="EMBL" id="AP017471">
    <property type="protein sequence ID" value="BAX30182.1"/>
    <property type="molecule type" value="Genomic_DNA"/>
</dbReference>
<evidence type="ECO:0000256" key="13">
    <source>
        <dbReference type="SAM" id="Phobius"/>
    </source>
</evidence>
<feature type="transmembrane region" description="Helical" evidence="13">
    <location>
        <begin position="6"/>
        <end position="31"/>
    </location>
</feature>
<protein>
    <recommendedName>
        <fullName evidence="12">ATP synthase complex subunit 8</fullName>
    </recommendedName>
</protein>
<gene>
    <name evidence="14" type="primary">ATP8</name>
</gene>
<evidence type="ECO:0000256" key="10">
    <source>
        <dbReference type="ARBA" id="ARBA00023136"/>
    </source>
</evidence>
<dbReference type="GO" id="GO:0031966">
    <property type="term" value="C:mitochondrial membrane"/>
    <property type="evidence" value="ECO:0007669"/>
    <property type="project" value="UniProtKB-SubCell"/>
</dbReference>
<keyword evidence="5 12" id="KW-0812">Transmembrane</keyword>
<dbReference type="GO" id="GO:0045259">
    <property type="term" value="C:proton-transporting ATP synthase complex"/>
    <property type="evidence" value="ECO:0007669"/>
    <property type="project" value="UniProtKB-KW"/>
</dbReference>
<evidence type="ECO:0000256" key="6">
    <source>
        <dbReference type="ARBA" id="ARBA00022781"/>
    </source>
</evidence>
<dbReference type="GO" id="GO:0015078">
    <property type="term" value="F:proton transmembrane transporter activity"/>
    <property type="evidence" value="ECO:0007669"/>
    <property type="project" value="InterPro"/>
</dbReference>
<keyword evidence="6 12" id="KW-0375">Hydrogen ion transport</keyword>
<dbReference type="AlphaFoldDB" id="A0A2Z5RG72"/>
<evidence type="ECO:0000256" key="2">
    <source>
        <dbReference type="ARBA" id="ARBA00008892"/>
    </source>
</evidence>